<proteinExistence type="inferred from homology"/>
<keyword evidence="8" id="KW-0256">Endoplasmic reticulum</keyword>
<keyword evidence="6" id="KW-0479">Metal-binding</keyword>
<dbReference type="CDD" id="cd03875">
    <property type="entry name" value="M28_Fxna_like"/>
    <property type="match status" value="1"/>
</dbReference>
<evidence type="ECO:0000256" key="8">
    <source>
        <dbReference type="ARBA" id="ARBA00022824"/>
    </source>
</evidence>
<dbReference type="InterPro" id="IPR053973">
    <property type="entry name" value="ERMP1-like_C"/>
</dbReference>
<comment type="similarity">
    <text evidence="3">Belongs to the peptidase M28 family.</text>
</comment>
<accession>A0AAW1RPU3</accession>
<evidence type="ECO:0000256" key="7">
    <source>
        <dbReference type="ARBA" id="ARBA00022801"/>
    </source>
</evidence>
<evidence type="ECO:0000256" key="10">
    <source>
        <dbReference type="ARBA" id="ARBA00022989"/>
    </source>
</evidence>
<keyword evidence="4" id="KW-0645">Protease</keyword>
<evidence type="ECO:0000256" key="11">
    <source>
        <dbReference type="ARBA" id="ARBA00023049"/>
    </source>
</evidence>
<feature type="transmembrane region" description="Helical" evidence="14">
    <location>
        <begin position="569"/>
        <end position="593"/>
    </location>
</feature>
<organism evidence="17 18">
    <name type="scientific">Apatococcus lobatus</name>
    <dbReference type="NCBI Taxonomy" id="904363"/>
    <lineage>
        <taxon>Eukaryota</taxon>
        <taxon>Viridiplantae</taxon>
        <taxon>Chlorophyta</taxon>
        <taxon>core chlorophytes</taxon>
        <taxon>Trebouxiophyceae</taxon>
        <taxon>Chlorellales</taxon>
        <taxon>Chlorellaceae</taxon>
        <taxon>Apatococcus</taxon>
    </lineage>
</organism>
<dbReference type="Proteomes" id="UP001438707">
    <property type="component" value="Unassembled WGS sequence"/>
</dbReference>
<keyword evidence="5 14" id="KW-0812">Transmembrane</keyword>
<evidence type="ECO:0000313" key="17">
    <source>
        <dbReference type="EMBL" id="KAK9835829.1"/>
    </source>
</evidence>
<keyword evidence="13" id="KW-0325">Glycoprotein</keyword>
<evidence type="ECO:0000259" key="16">
    <source>
        <dbReference type="Pfam" id="PF22248"/>
    </source>
</evidence>
<gene>
    <name evidence="17" type="ORF">WJX74_008841</name>
</gene>
<keyword evidence="7" id="KW-0378">Hydrolase</keyword>
<evidence type="ECO:0000256" key="3">
    <source>
        <dbReference type="ARBA" id="ARBA00010918"/>
    </source>
</evidence>
<evidence type="ECO:0000256" key="2">
    <source>
        <dbReference type="ARBA" id="ARBA00004477"/>
    </source>
</evidence>
<comment type="subcellular location">
    <subcellularLocation>
        <location evidence="2">Endoplasmic reticulum membrane</location>
        <topology evidence="2">Multi-pass membrane protein</topology>
    </subcellularLocation>
</comment>
<evidence type="ECO:0008006" key="19">
    <source>
        <dbReference type="Google" id="ProtNLM"/>
    </source>
</evidence>
<evidence type="ECO:0000256" key="12">
    <source>
        <dbReference type="ARBA" id="ARBA00023136"/>
    </source>
</evidence>
<dbReference type="Pfam" id="PF04389">
    <property type="entry name" value="Peptidase_M28"/>
    <property type="match status" value="1"/>
</dbReference>
<dbReference type="InterPro" id="IPR045175">
    <property type="entry name" value="M28_fam"/>
</dbReference>
<dbReference type="FunFam" id="3.40.630.10:FF:000008">
    <property type="entry name" value="Endoplasmic reticulum metallopeptidase 1"/>
    <property type="match status" value="1"/>
</dbReference>
<dbReference type="GO" id="GO:0005789">
    <property type="term" value="C:endoplasmic reticulum membrane"/>
    <property type="evidence" value="ECO:0007669"/>
    <property type="project" value="UniProtKB-SubCell"/>
</dbReference>
<evidence type="ECO:0000313" key="18">
    <source>
        <dbReference type="Proteomes" id="UP001438707"/>
    </source>
</evidence>
<evidence type="ECO:0000256" key="14">
    <source>
        <dbReference type="SAM" id="Phobius"/>
    </source>
</evidence>
<evidence type="ECO:0000259" key="15">
    <source>
        <dbReference type="Pfam" id="PF04389"/>
    </source>
</evidence>
<dbReference type="PANTHER" id="PTHR12147">
    <property type="entry name" value="METALLOPEPTIDASE M28 FAMILY MEMBER"/>
    <property type="match status" value="1"/>
</dbReference>
<dbReference type="PANTHER" id="PTHR12147:SF22">
    <property type="entry name" value="ENDOPLASMIC RETICULUM METALLOPEPTIDASE 1"/>
    <property type="match status" value="1"/>
</dbReference>
<feature type="transmembrane region" description="Helical" evidence="14">
    <location>
        <begin position="15"/>
        <end position="33"/>
    </location>
</feature>
<keyword evidence="10 14" id="KW-1133">Transmembrane helix</keyword>
<evidence type="ECO:0000256" key="6">
    <source>
        <dbReference type="ARBA" id="ARBA00022723"/>
    </source>
</evidence>
<comment type="cofactor">
    <cofactor evidence="1">
        <name>Zn(2+)</name>
        <dbReference type="ChEBI" id="CHEBI:29105"/>
    </cofactor>
</comment>
<comment type="caution">
    <text evidence="17">The sequence shown here is derived from an EMBL/GenBank/DDBJ whole genome shotgun (WGS) entry which is preliminary data.</text>
</comment>
<feature type="domain" description="Endoplasmic reticulum metallopeptidase 1-like C-terminal" evidence="16">
    <location>
        <begin position="703"/>
        <end position="834"/>
    </location>
</feature>
<dbReference type="EMBL" id="JALJOS010000008">
    <property type="protein sequence ID" value="KAK9835829.1"/>
    <property type="molecule type" value="Genomic_DNA"/>
</dbReference>
<dbReference type="SUPFAM" id="SSF53187">
    <property type="entry name" value="Zn-dependent exopeptidases"/>
    <property type="match status" value="1"/>
</dbReference>
<evidence type="ECO:0000256" key="13">
    <source>
        <dbReference type="ARBA" id="ARBA00023180"/>
    </source>
</evidence>
<dbReference type="GO" id="GO:0046872">
    <property type="term" value="F:metal ion binding"/>
    <property type="evidence" value="ECO:0007669"/>
    <property type="project" value="UniProtKB-KW"/>
</dbReference>
<evidence type="ECO:0000256" key="1">
    <source>
        <dbReference type="ARBA" id="ARBA00001947"/>
    </source>
</evidence>
<feature type="transmembrane region" description="Helical" evidence="14">
    <location>
        <begin position="520"/>
        <end position="542"/>
    </location>
</feature>
<feature type="domain" description="Peptidase M28" evidence="15">
    <location>
        <begin position="128"/>
        <end position="323"/>
    </location>
</feature>
<dbReference type="InterPro" id="IPR007484">
    <property type="entry name" value="Peptidase_M28"/>
</dbReference>
<dbReference type="Gene3D" id="3.40.630.10">
    <property type="entry name" value="Zn peptidases"/>
    <property type="match status" value="1"/>
</dbReference>
<evidence type="ECO:0000256" key="5">
    <source>
        <dbReference type="ARBA" id="ARBA00022692"/>
    </source>
</evidence>
<evidence type="ECO:0000256" key="4">
    <source>
        <dbReference type="ARBA" id="ARBA00022670"/>
    </source>
</evidence>
<reference evidence="17 18" key="1">
    <citation type="journal article" date="2024" name="Nat. Commun.">
        <title>Phylogenomics reveals the evolutionary origins of lichenization in chlorophyte algae.</title>
        <authorList>
            <person name="Puginier C."/>
            <person name="Libourel C."/>
            <person name="Otte J."/>
            <person name="Skaloud P."/>
            <person name="Haon M."/>
            <person name="Grisel S."/>
            <person name="Petersen M."/>
            <person name="Berrin J.G."/>
            <person name="Delaux P.M."/>
            <person name="Dal Grande F."/>
            <person name="Keller J."/>
        </authorList>
    </citation>
    <scope>NUCLEOTIDE SEQUENCE [LARGE SCALE GENOMIC DNA]</scope>
    <source>
        <strain evidence="17 18">SAG 2145</strain>
    </source>
</reference>
<dbReference type="GO" id="GO:0008235">
    <property type="term" value="F:metalloexopeptidase activity"/>
    <property type="evidence" value="ECO:0007669"/>
    <property type="project" value="InterPro"/>
</dbReference>
<keyword evidence="11" id="KW-0482">Metalloprotease</keyword>
<dbReference type="GO" id="GO:0006508">
    <property type="term" value="P:proteolysis"/>
    <property type="evidence" value="ECO:0007669"/>
    <property type="project" value="UniProtKB-KW"/>
</dbReference>
<dbReference type="AlphaFoldDB" id="A0AAW1RPU3"/>
<keyword evidence="12 14" id="KW-0472">Membrane</keyword>
<feature type="transmembrane region" description="Helical" evidence="14">
    <location>
        <begin position="405"/>
        <end position="428"/>
    </location>
</feature>
<dbReference type="Pfam" id="PF22248">
    <property type="entry name" value="ERMP1_C"/>
    <property type="match status" value="1"/>
</dbReference>
<feature type="transmembrane region" description="Helical" evidence="14">
    <location>
        <begin position="480"/>
        <end position="513"/>
    </location>
</feature>
<keyword evidence="18" id="KW-1185">Reference proteome</keyword>
<name>A0AAW1RPU3_9CHLO</name>
<keyword evidence="9" id="KW-0862">Zinc</keyword>
<sequence>MGRSTKAFEGTKLTIIYLLFSTLIYLAGHRVFWTPALPSQQNAADFSEARAFQHVQALADDIGIRLVGTPEIETAADYLLQQATAIQQLAQQQREDLEVEVALEQVSGSASMEFMQHTFYNAYQDLSNVVLRVAPKQRASAKDVLVSAHFDSTIGTSGASDCAACVGVALEVARTFVQNPALALPAPVTFLLNGGEEPILPAAHGFITQSRFVKDLGAFINLESTGPGGPDIIFQYSGAWTMEAYKRGAKYPRGTVLGQDFFDLEAIPSDTDYRMYSFKHGYGNLPGVDIATILDAEAYHTDRDASSRIRNGTLQAMGENAIGLIQEFGKVLRDDPDKAAAQNSDDQGMVFFDILGLYMVTYSKKLAFQLHQLPLVLALSMPLGARVMGVKGALGPTYLKLGLEAAAAILSLLLSLAVPAMATILRIALLGKPMLCFGKYALALGMHLPLGITGAMLPYVCRSGQSPSRIGRQLQGWILGMATLSFAMTAAGAGTGFVLAIWALSCCLTLAFGKVGSWRWFTAASIISLGPLCSLLPMLILYPGHLMGKLSLVGAPLPPPYGRFLADGILAPMLGITAATALGFWTPVIVHLLGRLRWRAVAVLLAISLLTASYAHAFHRPYTDAAPKKLFLLHFHEQAPGSLHIIRDQLHLMATDPVPVAEAISSLVLQPGMDVRALQAFFPISRLIHGATVLGLDAAGDLPRQRRYPALTSSLQLVSRSPAGQGKERLTLRLEQPKPCWGVMNVTGRVAAWSFTSDEPPSASIEGSELSYMVRFQSNHGSIWDFWIEKDAGAKIAISASAFYMEEQPAHKAVLERLPSWTAMSVGSIFYSSWSF</sequence>
<evidence type="ECO:0000256" key="9">
    <source>
        <dbReference type="ARBA" id="ARBA00022833"/>
    </source>
</evidence>
<feature type="transmembrane region" description="Helical" evidence="14">
    <location>
        <begin position="440"/>
        <end position="460"/>
    </location>
</feature>
<protein>
    <recommendedName>
        <fullName evidence="19">Peptidase M28 domain-containing protein</fullName>
    </recommendedName>
</protein>
<feature type="transmembrane region" description="Helical" evidence="14">
    <location>
        <begin position="600"/>
        <end position="618"/>
    </location>
</feature>
<dbReference type="InterPro" id="IPR048024">
    <property type="entry name" value="Fxna-like_M28_dom"/>
</dbReference>